<organism evidence="2 3">
    <name type="scientific">Reyranella aquatilis</name>
    <dbReference type="NCBI Taxonomy" id="2035356"/>
    <lineage>
        <taxon>Bacteria</taxon>
        <taxon>Pseudomonadati</taxon>
        <taxon>Pseudomonadota</taxon>
        <taxon>Alphaproteobacteria</taxon>
        <taxon>Hyphomicrobiales</taxon>
        <taxon>Reyranellaceae</taxon>
        <taxon>Reyranella</taxon>
    </lineage>
</organism>
<dbReference type="Pfam" id="PF01904">
    <property type="entry name" value="DUF72"/>
    <property type="match status" value="1"/>
</dbReference>
<dbReference type="InterPro" id="IPR002763">
    <property type="entry name" value="DUF72"/>
</dbReference>
<feature type="region of interest" description="Disordered" evidence="1">
    <location>
        <begin position="1"/>
        <end position="32"/>
    </location>
</feature>
<evidence type="ECO:0000313" key="2">
    <source>
        <dbReference type="EMBL" id="MCC8427485.1"/>
    </source>
</evidence>
<dbReference type="PANTHER" id="PTHR30348">
    <property type="entry name" value="UNCHARACTERIZED PROTEIN YECE"/>
    <property type="match status" value="1"/>
</dbReference>
<dbReference type="SUPFAM" id="SSF117396">
    <property type="entry name" value="TM1631-like"/>
    <property type="match status" value="1"/>
</dbReference>
<evidence type="ECO:0000313" key="3">
    <source>
        <dbReference type="Proteomes" id="UP001198862"/>
    </source>
</evidence>
<dbReference type="Proteomes" id="UP001198862">
    <property type="component" value="Unassembled WGS sequence"/>
</dbReference>
<evidence type="ECO:0000256" key="1">
    <source>
        <dbReference type="SAM" id="MobiDB-lite"/>
    </source>
</evidence>
<dbReference type="Gene3D" id="3.20.20.410">
    <property type="entry name" value="Protein of unknown function UPF0759"/>
    <property type="match status" value="1"/>
</dbReference>
<dbReference type="EMBL" id="JAJISD010000001">
    <property type="protein sequence ID" value="MCC8427485.1"/>
    <property type="molecule type" value="Genomic_DNA"/>
</dbReference>
<reference evidence="2 3" key="1">
    <citation type="submission" date="2021-11" db="EMBL/GenBank/DDBJ databases">
        <authorList>
            <person name="Lee D.-H."/>
            <person name="Kim S.-B."/>
        </authorList>
    </citation>
    <scope>NUCLEOTIDE SEQUENCE [LARGE SCALE GENOMIC DNA]</scope>
    <source>
        <strain evidence="2 3">KCTC 52223</strain>
    </source>
</reference>
<keyword evidence="3" id="KW-1185">Reference proteome</keyword>
<name>A0ABS8KN64_9HYPH</name>
<protein>
    <submittedName>
        <fullName evidence="2">DUF72 domain-containing protein</fullName>
    </submittedName>
</protein>
<dbReference type="PANTHER" id="PTHR30348:SF4">
    <property type="entry name" value="DUF72 DOMAIN-CONTAINING PROTEIN"/>
    <property type="match status" value="1"/>
</dbReference>
<comment type="caution">
    <text evidence="2">The sequence shown here is derived from an EMBL/GenBank/DDBJ whole genome shotgun (WGS) entry which is preliminary data.</text>
</comment>
<accession>A0ABS8KN64</accession>
<dbReference type="RefSeq" id="WP_230548716.1">
    <property type="nucleotide sequence ID" value="NZ_JAJISD010000001.1"/>
</dbReference>
<proteinExistence type="predicted"/>
<gene>
    <name evidence="2" type="ORF">LJ725_00800</name>
</gene>
<sequence length="339" mass="37558">MSRQPGLFETETAAPPKRRAAGAGDVRTARDSPLLEAPPLPVDIRLGTSSWFFPGWRGLVYDAVHPQVTLSRKGLAAYAEIPLLRTVSLDRTFYTPISTADYARYASQVPEHFSFVVKAPALVCDAVMRDEEGRGKVPNPYFLDAAVATREFVVPCLEGLKAKAGPLVFQVSPLPRSLVEDATLLVERLEAFFAALPQVLGGLQPLYALELRNPELLTPRLMRMLARAGVRYCVGLHDRMPEIERQETALRALDGDQPGPLVVRWNLHRGFLYQAAKQRYEPFDRLVDEDAETRRVLARMAAAAHKAGRKVWITANNKAEGSAPLSILKLAREIDNLLG</sequence>
<dbReference type="InterPro" id="IPR036520">
    <property type="entry name" value="UPF0759_sf"/>
</dbReference>